<dbReference type="EMBL" id="JAAVJC010000080">
    <property type="protein sequence ID" value="NJQ15602.1"/>
    <property type="molecule type" value="Genomic_DNA"/>
</dbReference>
<evidence type="ECO:0008006" key="4">
    <source>
        <dbReference type="Google" id="ProtNLM"/>
    </source>
</evidence>
<evidence type="ECO:0000256" key="1">
    <source>
        <dbReference type="SAM" id="MobiDB-lite"/>
    </source>
</evidence>
<keyword evidence="3" id="KW-1185">Reference proteome</keyword>
<gene>
    <name evidence="2" type="ORF">HCN52_11745</name>
</gene>
<protein>
    <recommendedName>
        <fullName evidence="4">Lipoprotein</fullName>
    </recommendedName>
</protein>
<feature type="region of interest" description="Disordered" evidence="1">
    <location>
        <begin position="22"/>
        <end position="86"/>
    </location>
</feature>
<proteinExistence type="predicted"/>
<feature type="compositionally biased region" description="Acidic residues" evidence="1">
    <location>
        <begin position="55"/>
        <end position="77"/>
    </location>
</feature>
<accession>A0ABX1C8Y6</accession>
<name>A0ABX1C8Y6_9ACTN</name>
<dbReference type="PROSITE" id="PS51257">
    <property type="entry name" value="PROKAR_LIPOPROTEIN"/>
    <property type="match status" value="1"/>
</dbReference>
<organism evidence="2 3">
    <name type="scientific">Streptomyces bohaiensis</name>
    <dbReference type="NCBI Taxonomy" id="1431344"/>
    <lineage>
        <taxon>Bacteria</taxon>
        <taxon>Bacillati</taxon>
        <taxon>Actinomycetota</taxon>
        <taxon>Actinomycetes</taxon>
        <taxon>Kitasatosporales</taxon>
        <taxon>Streptomycetaceae</taxon>
        <taxon>Streptomyces</taxon>
    </lineage>
</organism>
<dbReference type="Proteomes" id="UP000727056">
    <property type="component" value="Unassembled WGS sequence"/>
</dbReference>
<sequence length="218" mass="22444">MRIDRSVAGPVVATVLGGVLLAGCSDTGTGDPSDVSASPTDDAEPTPDDSSPTAEPEETLPDATAEPDADTGAEDAAADPGAWRYDEVVQPDGTLRVAEVDSEAPVDVDGGDDPAVLSLAEHSVRGGEAWLDLPAGSVDCSGECTVRVSVDDADPMELPASRDGDDEARLRLGETEEFYGEVRTASTVSMEVPVSGVGTVQVSFRVTGFDPEHFPGRA</sequence>
<feature type="compositionally biased region" description="Polar residues" evidence="1">
    <location>
        <begin position="26"/>
        <end position="39"/>
    </location>
</feature>
<evidence type="ECO:0000313" key="3">
    <source>
        <dbReference type="Proteomes" id="UP000727056"/>
    </source>
</evidence>
<evidence type="ECO:0000313" key="2">
    <source>
        <dbReference type="EMBL" id="NJQ15602.1"/>
    </source>
</evidence>
<dbReference type="RefSeq" id="WP_168088368.1">
    <property type="nucleotide sequence ID" value="NZ_BHZH01000374.1"/>
</dbReference>
<reference evidence="2 3" key="1">
    <citation type="submission" date="2020-03" db="EMBL/GenBank/DDBJ databases">
        <title>Draft genome of Streptomyces sp. ventii, isolated from the Axial Seamount in the Pacific Ocean, and resequencing of the two type strains Streptomyces lonarensis strain NCL 716 and Streptomyces bohaiensis strain 11A07.</title>
        <authorList>
            <person name="Loughran R.M."/>
            <person name="Pfannmuller K.M."/>
            <person name="Wasson B.J."/>
            <person name="Deadmond M.C."/>
            <person name="Paddock B.E."/>
            <person name="Koyack M.J."/>
            <person name="Gallegos D.A."/>
            <person name="Mitchell E.A."/>
            <person name="Ushijima B."/>
            <person name="Saw J.H."/>
            <person name="Mcphail K.L."/>
            <person name="Videau P."/>
        </authorList>
    </citation>
    <scope>NUCLEOTIDE SEQUENCE [LARGE SCALE GENOMIC DNA]</scope>
    <source>
        <strain evidence="2 3">11A07</strain>
    </source>
</reference>
<comment type="caution">
    <text evidence="2">The sequence shown here is derived from an EMBL/GenBank/DDBJ whole genome shotgun (WGS) entry which is preliminary data.</text>
</comment>